<evidence type="ECO:0000313" key="2">
    <source>
        <dbReference type="Proteomes" id="UP000682782"/>
    </source>
</evidence>
<reference evidence="1" key="1">
    <citation type="submission" date="2021-01" db="EMBL/GenBank/DDBJ databases">
        <title>Complete genome sequence of Clostridiales bacterium R-7.</title>
        <authorList>
            <person name="Mahoney-Kurpe S.C."/>
            <person name="Palevich N."/>
            <person name="Koike S."/>
            <person name="Moon C.D."/>
            <person name="Attwood G.T."/>
        </authorList>
    </citation>
    <scope>NUCLEOTIDE SEQUENCE</scope>
    <source>
        <strain evidence="1">R-7</strain>
    </source>
</reference>
<evidence type="ECO:0000313" key="1">
    <source>
        <dbReference type="EMBL" id="QUC67558.1"/>
    </source>
</evidence>
<sequence>MRKPDEAGKNRRAVLFVFLASVCFSTGGLFIKLVPWSALAINGARNLISAAVIGLYLLITRRRIIFNRRVLIGALSMIGVTTLFAIANKLTTAANTIVLQFTAPVFVILFMALLYRQKPGRVDLITCFLVLLGVVLFFVDGIQAGNLTGNIVAILSGVCYAGVFMMNTGKDADAISSCFLGQLTAGLVMTPLCFGETDFSLPTLAAIVALGVVQVGGAYILFSIGIQRTPAVTASLITGMEPIMNPLLVAAFYGEKVSALAITGAVIVVCSILAYNVWLARQKSGTPDMKEARE</sequence>
<organism evidence="1 2">
    <name type="scientific">Aristaeella hokkaidonensis</name>
    <dbReference type="NCBI Taxonomy" id="3046382"/>
    <lineage>
        <taxon>Bacteria</taxon>
        <taxon>Bacillati</taxon>
        <taxon>Bacillota</taxon>
        <taxon>Clostridia</taxon>
        <taxon>Eubacteriales</taxon>
        <taxon>Aristaeellaceae</taxon>
        <taxon>Aristaeella</taxon>
    </lineage>
</organism>
<protein>
    <submittedName>
        <fullName evidence="1">EamA family transporter</fullName>
    </submittedName>
</protein>
<name>A0AC61MZJ2_9FIRM</name>
<gene>
    <name evidence="1" type="ORF">JYE49_02325</name>
</gene>
<keyword evidence="2" id="KW-1185">Reference proteome</keyword>
<proteinExistence type="predicted"/>
<dbReference type="Proteomes" id="UP000682782">
    <property type="component" value="Chromosome"/>
</dbReference>
<dbReference type="EMBL" id="CP068393">
    <property type="protein sequence ID" value="QUC67558.1"/>
    <property type="molecule type" value="Genomic_DNA"/>
</dbReference>
<accession>A0AC61MZJ2</accession>